<comment type="similarity">
    <text evidence="2 7">Belongs to the ExbD/TolR family.</text>
</comment>
<evidence type="ECO:0000256" key="4">
    <source>
        <dbReference type="ARBA" id="ARBA00022692"/>
    </source>
</evidence>
<dbReference type="EMBL" id="BAABGY010000011">
    <property type="protein sequence ID" value="GAA4338626.1"/>
    <property type="molecule type" value="Genomic_DNA"/>
</dbReference>
<keyword evidence="7" id="KW-0813">Transport</keyword>
<evidence type="ECO:0000256" key="7">
    <source>
        <dbReference type="RuleBase" id="RU003879"/>
    </source>
</evidence>
<dbReference type="InterPro" id="IPR003400">
    <property type="entry name" value="ExbD"/>
</dbReference>
<keyword evidence="3" id="KW-1003">Cell membrane</keyword>
<evidence type="ECO:0000256" key="2">
    <source>
        <dbReference type="ARBA" id="ARBA00005811"/>
    </source>
</evidence>
<dbReference type="Proteomes" id="UP001501725">
    <property type="component" value="Unassembled WGS sequence"/>
</dbReference>
<evidence type="ECO:0000256" key="1">
    <source>
        <dbReference type="ARBA" id="ARBA00004162"/>
    </source>
</evidence>
<keyword evidence="7" id="KW-0653">Protein transport</keyword>
<accession>A0ABP8HFY9</accession>
<comment type="subcellular location">
    <subcellularLocation>
        <location evidence="1">Cell membrane</location>
        <topology evidence="1">Single-pass membrane protein</topology>
    </subcellularLocation>
    <subcellularLocation>
        <location evidence="7">Cell membrane</location>
        <topology evidence="7">Single-pass type II membrane protein</topology>
    </subcellularLocation>
</comment>
<dbReference type="Pfam" id="PF02472">
    <property type="entry name" value="ExbD"/>
    <property type="match status" value="1"/>
</dbReference>
<dbReference type="PANTHER" id="PTHR30558:SF3">
    <property type="entry name" value="BIOPOLYMER TRANSPORT PROTEIN EXBD-RELATED"/>
    <property type="match status" value="1"/>
</dbReference>
<comment type="caution">
    <text evidence="9">The sequence shown here is derived from an EMBL/GenBank/DDBJ whole genome shotgun (WGS) entry which is preliminary data.</text>
</comment>
<dbReference type="PANTHER" id="PTHR30558">
    <property type="entry name" value="EXBD MEMBRANE COMPONENT OF PMF-DRIVEN MACROMOLECULE IMPORT SYSTEM"/>
    <property type="match status" value="1"/>
</dbReference>
<evidence type="ECO:0000256" key="8">
    <source>
        <dbReference type="SAM" id="Phobius"/>
    </source>
</evidence>
<evidence type="ECO:0000256" key="3">
    <source>
        <dbReference type="ARBA" id="ARBA00022475"/>
    </source>
</evidence>
<organism evidence="9 10">
    <name type="scientific">Flaviaesturariibacter amylovorans</name>
    <dbReference type="NCBI Taxonomy" id="1084520"/>
    <lineage>
        <taxon>Bacteria</taxon>
        <taxon>Pseudomonadati</taxon>
        <taxon>Bacteroidota</taxon>
        <taxon>Chitinophagia</taxon>
        <taxon>Chitinophagales</taxon>
        <taxon>Chitinophagaceae</taxon>
        <taxon>Flaviaestuariibacter</taxon>
    </lineage>
</organism>
<keyword evidence="10" id="KW-1185">Reference proteome</keyword>
<evidence type="ECO:0000256" key="5">
    <source>
        <dbReference type="ARBA" id="ARBA00022989"/>
    </source>
</evidence>
<protein>
    <submittedName>
        <fullName evidence="9">Biopolymer transporter ExbD</fullName>
    </submittedName>
</protein>
<name>A0ABP8HFY9_9BACT</name>
<gene>
    <name evidence="9" type="ORF">GCM10023184_35190</name>
</gene>
<dbReference type="RefSeq" id="WP_345257121.1">
    <property type="nucleotide sequence ID" value="NZ_BAABGY010000011.1"/>
</dbReference>
<keyword evidence="4 7" id="KW-0812">Transmembrane</keyword>
<feature type="transmembrane region" description="Helical" evidence="8">
    <location>
        <begin position="21"/>
        <end position="41"/>
    </location>
</feature>
<reference evidence="10" key="1">
    <citation type="journal article" date="2019" name="Int. J. Syst. Evol. Microbiol.">
        <title>The Global Catalogue of Microorganisms (GCM) 10K type strain sequencing project: providing services to taxonomists for standard genome sequencing and annotation.</title>
        <authorList>
            <consortium name="The Broad Institute Genomics Platform"/>
            <consortium name="The Broad Institute Genome Sequencing Center for Infectious Disease"/>
            <person name="Wu L."/>
            <person name="Ma J."/>
        </authorList>
    </citation>
    <scope>NUCLEOTIDE SEQUENCE [LARGE SCALE GENOMIC DNA]</scope>
    <source>
        <strain evidence="10">JCM 17919</strain>
    </source>
</reference>
<keyword evidence="5 8" id="KW-1133">Transmembrane helix</keyword>
<keyword evidence="6 8" id="KW-0472">Membrane</keyword>
<proteinExistence type="inferred from homology"/>
<evidence type="ECO:0000313" key="10">
    <source>
        <dbReference type="Proteomes" id="UP001501725"/>
    </source>
</evidence>
<evidence type="ECO:0000256" key="6">
    <source>
        <dbReference type="ARBA" id="ARBA00023136"/>
    </source>
</evidence>
<evidence type="ECO:0000313" key="9">
    <source>
        <dbReference type="EMBL" id="GAA4338626.1"/>
    </source>
</evidence>
<sequence length="172" mass="18853">MAAITLDGAGNGRLRSVRRGLRIDMTPMVDLGFLLITFFIFTTRLGEQQALKLVMPADGPATPRKESAMLSVVLSDKGVYAYHGAWDVAQQEGRVQRTSLATGTGLGVAIRTLQQQLRAQGREKELMLLVKPAKSSSYDQVVNALDLALIYGLKHYTIVDADAEEEEYLAKL</sequence>